<dbReference type="Proteomes" id="UP000318521">
    <property type="component" value="Unassembled WGS sequence"/>
</dbReference>
<dbReference type="PANTHER" id="PTHR11461">
    <property type="entry name" value="SERINE PROTEASE INHIBITOR, SERPIN"/>
    <property type="match status" value="1"/>
</dbReference>
<organism evidence="3 4">
    <name type="scientific">Alkalicoccobacillus porphyridii</name>
    <dbReference type="NCBI Taxonomy" id="2597270"/>
    <lineage>
        <taxon>Bacteria</taxon>
        <taxon>Bacillati</taxon>
        <taxon>Bacillota</taxon>
        <taxon>Bacilli</taxon>
        <taxon>Bacillales</taxon>
        <taxon>Bacillaceae</taxon>
        <taxon>Alkalicoccobacillus</taxon>
    </lineage>
</organism>
<dbReference type="InterPro" id="IPR042185">
    <property type="entry name" value="Serpin_sf_2"/>
</dbReference>
<dbReference type="InterPro" id="IPR023795">
    <property type="entry name" value="Serpin_CS"/>
</dbReference>
<dbReference type="EMBL" id="VLXZ01000019">
    <property type="protein sequence ID" value="TSB44786.1"/>
    <property type="molecule type" value="Genomic_DNA"/>
</dbReference>
<dbReference type="InterPro" id="IPR000215">
    <property type="entry name" value="Serpin_fam"/>
</dbReference>
<protein>
    <submittedName>
        <fullName evidence="3">Serpin family protein</fullName>
    </submittedName>
</protein>
<gene>
    <name evidence="3" type="ORF">FN960_19475</name>
</gene>
<dbReference type="Gene3D" id="3.30.497.10">
    <property type="entry name" value="Antithrombin, subunit I, domain 2"/>
    <property type="match status" value="1"/>
</dbReference>
<proteinExistence type="inferred from homology"/>
<evidence type="ECO:0000313" key="3">
    <source>
        <dbReference type="EMBL" id="TSB44786.1"/>
    </source>
</evidence>
<dbReference type="PROSITE" id="PS51257">
    <property type="entry name" value="PROKAR_LIPOPROTEIN"/>
    <property type="match status" value="1"/>
</dbReference>
<dbReference type="SMART" id="SM00093">
    <property type="entry name" value="SERPIN"/>
    <property type="match status" value="1"/>
</dbReference>
<evidence type="ECO:0000256" key="1">
    <source>
        <dbReference type="RuleBase" id="RU000411"/>
    </source>
</evidence>
<dbReference type="GO" id="GO:0005615">
    <property type="term" value="C:extracellular space"/>
    <property type="evidence" value="ECO:0007669"/>
    <property type="project" value="InterPro"/>
</dbReference>
<comment type="similarity">
    <text evidence="1">Belongs to the serpin family.</text>
</comment>
<dbReference type="PROSITE" id="PS00284">
    <property type="entry name" value="SERPIN"/>
    <property type="match status" value="1"/>
</dbReference>
<dbReference type="PANTHER" id="PTHR11461:SF211">
    <property type="entry name" value="GH10112P-RELATED"/>
    <property type="match status" value="1"/>
</dbReference>
<evidence type="ECO:0000259" key="2">
    <source>
        <dbReference type="SMART" id="SM00093"/>
    </source>
</evidence>
<feature type="domain" description="Serpin" evidence="2">
    <location>
        <begin position="75"/>
        <end position="427"/>
    </location>
</feature>
<dbReference type="Gene3D" id="2.30.39.10">
    <property type="entry name" value="Alpha-1-antitrypsin, domain 1"/>
    <property type="match status" value="1"/>
</dbReference>
<dbReference type="CDD" id="cd19588">
    <property type="entry name" value="serpin_miropin-like"/>
    <property type="match status" value="1"/>
</dbReference>
<dbReference type="AlphaFoldDB" id="A0A553ZTZ5"/>
<reference evidence="3 4" key="1">
    <citation type="submission" date="2019-07" db="EMBL/GenBank/DDBJ databases">
        <authorList>
            <person name="Park Y.J."/>
            <person name="Jeong S.E."/>
            <person name="Jung H.S."/>
        </authorList>
    </citation>
    <scope>NUCLEOTIDE SEQUENCE [LARGE SCALE GENOMIC DNA]</scope>
    <source>
        <strain evidence="4">P16(2019)</strain>
    </source>
</reference>
<name>A0A553ZTZ5_9BACI</name>
<keyword evidence="4" id="KW-1185">Reference proteome</keyword>
<dbReference type="InterPro" id="IPR036186">
    <property type="entry name" value="Serpin_sf"/>
</dbReference>
<comment type="caution">
    <text evidence="3">The sequence shown here is derived from an EMBL/GenBank/DDBJ whole genome shotgun (WGS) entry which is preliminary data.</text>
</comment>
<evidence type="ECO:0000313" key="4">
    <source>
        <dbReference type="Proteomes" id="UP000318521"/>
    </source>
</evidence>
<dbReference type="SUPFAM" id="SSF56574">
    <property type="entry name" value="Serpins"/>
    <property type="match status" value="1"/>
</dbReference>
<dbReference type="InterPro" id="IPR042178">
    <property type="entry name" value="Serpin_sf_1"/>
</dbReference>
<dbReference type="GO" id="GO:0004867">
    <property type="term" value="F:serine-type endopeptidase inhibitor activity"/>
    <property type="evidence" value="ECO:0007669"/>
    <property type="project" value="InterPro"/>
</dbReference>
<dbReference type="InterPro" id="IPR023796">
    <property type="entry name" value="Serpin_dom"/>
</dbReference>
<dbReference type="OrthoDB" id="9764871at2"/>
<sequence>MCNLCRIVDKRREWTYVKKSLLVLSISLIIISGCGSQSTGSNGQPTPPDTLHYEPNKPIEVEQPLTTTDLGGFSFELFRTVFEEEGDLQNTLISPYSVQMALLLLANGIDESNRELIMDTLYLSETDLDEENERMQELLEIFKGYEEAEIKTANSLWHKDKLTVLEEYEELISTFYNSEIHLMPDIQPEDEINEWVSEKTNGLIPRMLDEVDPKVVAYLMNAVYFNANWQNAFKENLTTEETFHLLNGETIEHPMMKQTEKFPLIEGDSFRAIKIPYEQEGLYMAVVLPDEGEFENVGSNLEDAFNVEKWMHAKVELQMPAFSFSANYSLAPKLTELGLGPLFQGKVGLPNMFNEHEPYEINRVIHKTFIDVDEKGTEAAAATGIEITVESAEIIEIEPFIVDRPFFFAIMDDTTESVLFMGSVIEPMLKEE</sequence>
<dbReference type="Pfam" id="PF00079">
    <property type="entry name" value="Serpin"/>
    <property type="match status" value="1"/>
</dbReference>
<accession>A0A553ZTZ5</accession>